<keyword evidence="1 4" id="KW-0489">Methyltransferase</keyword>
<evidence type="ECO:0000256" key="1">
    <source>
        <dbReference type="ARBA" id="ARBA00022603"/>
    </source>
</evidence>
<evidence type="ECO:0000256" key="3">
    <source>
        <dbReference type="ARBA" id="ARBA00022691"/>
    </source>
</evidence>
<dbReference type="RefSeq" id="WP_234697228.1">
    <property type="nucleotide sequence ID" value="NZ_CZVW01000004.1"/>
</dbReference>
<dbReference type="SUPFAM" id="SSF53335">
    <property type="entry name" value="S-adenosyl-L-methionine-dependent methyltransferases"/>
    <property type="match status" value="1"/>
</dbReference>
<name>A0A0P1MSF0_9BACT</name>
<dbReference type="InterPro" id="IPR012327">
    <property type="entry name" value="MeTrfase_D12"/>
</dbReference>
<protein>
    <submittedName>
        <fullName evidence="4">Adenine-specific DNA-methyltransferase</fullName>
    </submittedName>
</protein>
<keyword evidence="5" id="KW-1185">Reference proteome</keyword>
<keyword evidence="2 4" id="KW-0808">Transferase</keyword>
<dbReference type="GO" id="GO:0009307">
    <property type="term" value="P:DNA restriction-modification system"/>
    <property type="evidence" value="ECO:0007669"/>
    <property type="project" value="InterPro"/>
</dbReference>
<dbReference type="Proteomes" id="UP000199197">
    <property type="component" value="Unassembled WGS sequence"/>
</dbReference>
<proteinExistence type="predicted"/>
<evidence type="ECO:0000313" key="4">
    <source>
        <dbReference type="EMBL" id="CUS98652.1"/>
    </source>
</evidence>
<dbReference type="Pfam" id="PF02086">
    <property type="entry name" value="MethyltransfD12"/>
    <property type="match status" value="1"/>
</dbReference>
<organism evidence="4 5">
    <name type="scientific">Candidatus Chryseopegocella kryptomonas</name>
    <dbReference type="NCBI Taxonomy" id="1633643"/>
    <lineage>
        <taxon>Bacteria</taxon>
        <taxon>Pseudomonadati</taxon>
        <taxon>Candidatus Kryptoniota</taxon>
        <taxon>Candidatus Chryseopegocella</taxon>
    </lineage>
</organism>
<dbReference type="EMBL" id="CZVW01000004">
    <property type="protein sequence ID" value="CUS98652.1"/>
    <property type="molecule type" value="Genomic_DNA"/>
</dbReference>
<sequence>MLNFELNRTLFGEVDFDRIRTEGIKYIGSKEKIIPYILRVIYRLKPKVVFDGFSGTTRVSQALAKMGYKVISNDIAVWSKTFATCYLLNKKDKGYYQEMINYLNNLPPKFGWFSKHYGGDPSKGEAKKPWQIHNTMKLDAIREEIDKIAVDEVEKSVLLTSLILALDKVDNTIGHFSAYLKDWAPRSYKEMVLKVPSLIITDAEHEVYQEDIFNLLPFIEADVAYYDPPYGSNNDKMPPSRVRYQAYYHIWTTIIKNDKPKLFGSALRRWDSSDKISYSPFEDFRKNESGKFIALEAIEKLISETKAKYIVFSYSSMGRVPFQELVETFAKYAKILEIQKINYKKNVMTYMRWTNEWIKEKDEPNIEYLFLLKK</sequence>
<dbReference type="GO" id="GO:0032259">
    <property type="term" value="P:methylation"/>
    <property type="evidence" value="ECO:0007669"/>
    <property type="project" value="UniProtKB-KW"/>
</dbReference>
<evidence type="ECO:0000313" key="5">
    <source>
        <dbReference type="Proteomes" id="UP000199197"/>
    </source>
</evidence>
<keyword evidence="3" id="KW-0949">S-adenosyl-L-methionine</keyword>
<accession>A0A0P1MSF0</accession>
<dbReference type="PRINTS" id="PR00505">
    <property type="entry name" value="D12N6MTFRASE"/>
</dbReference>
<dbReference type="GO" id="GO:0009007">
    <property type="term" value="F:site-specific DNA-methyltransferase (adenine-specific) activity"/>
    <property type="evidence" value="ECO:0007669"/>
    <property type="project" value="UniProtKB-EC"/>
</dbReference>
<gene>
    <name evidence="4" type="ORF">JGI23_00526</name>
</gene>
<dbReference type="AlphaFoldDB" id="A0A0P1MSF0"/>
<dbReference type="InterPro" id="IPR029063">
    <property type="entry name" value="SAM-dependent_MTases_sf"/>
</dbReference>
<reference evidence="5" key="1">
    <citation type="submission" date="2015-11" db="EMBL/GenBank/DDBJ databases">
        <authorList>
            <person name="Varghese N."/>
        </authorList>
    </citation>
    <scope>NUCLEOTIDE SEQUENCE [LARGE SCALE GENOMIC DNA]</scope>
    <source>
        <strain evidence="5">JGI-23</strain>
    </source>
</reference>
<evidence type="ECO:0000256" key="2">
    <source>
        <dbReference type="ARBA" id="ARBA00022679"/>
    </source>
</evidence>